<keyword evidence="6" id="KW-0862">Zinc</keyword>
<reference evidence="10" key="1">
    <citation type="submission" date="2018-05" db="EMBL/GenBank/DDBJ databases">
        <authorList>
            <person name="Lanie J.A."/>
            <person name="Ng W.-L."/>
            <person name="Kazmierczak K.M."/>
            <person name="Andrzejewski T.M."/>
            <person name="Davidsen T.M."/>
            <person name="Wayne K.J."/>
            <person name="Tettelin H."/>
            <person name="Glass J.I."/>
            <person name="Rusch D."/>
            <person name="Podicherti R."/>
            <person name="Tsui H.-C.T."/>
            <person name="Winkler M.E."/>
        </authorList>
    </citation>
    <scope>NUCLEOTIDE SEQUENCE</scope>
</reference>
<dbReference type="GO" id="GO:0005524">
    <property type="term" value="F:ATP binding"/>
    <property type="evidence" value="ECO:0007669"/>
    <property type="project" value="UniProtKB-KW"/>
</dbReference>
<protein>
    <submittedName>
        <fullName evidence="10">Uncharacterized protein</fullName>
    </submittedName>
</protein>
<dbReference type="PRINTS" id="PR00983">
    <property type="entry name" value="TRNASYNTHCYS"/>
</dbReference>
<dbReference type="SUPFAM" id="SSF52374">
    <property type="entry name" value="Nucleotidylyl transferase"/>
    <property type="match status" value="1"/>
</dbReference>
<evidence type="ECO:0000256" key="4">
    <source>
        <dbReference type="ARBA" id="ARBA00022723"/>
    </source>
</evidence>
<name>A0A382W8T7_9ZZZZ</name>
<dbReference type="GO" id="GO:0005829">
    <property type="term" value="C:cytosol"/>
    <property type="evidence" value="ECO:0007669"/>
    <property type="project" value="TreeGrafter"/>
</dbReference>
<keyword evidence="3" id="KW-0436">Ligase</keyword>
<dbReference type="GO" id="GO:0006423">
    <property type="term" value="P:cysteinyl-tRNA aminoacylation"/>
    <property type="evidence" value="ECO:0007669"/>
    <property type="project" value="InterPro"/>
</dbReference>
<comment type="subcellular location">
    <subcellularLocation>
        <location evidence="2">Cytoplasm</location>
    </subcellularLocation>
</comment>
<evidence type="ECO:0000256" key="1">
    <source>
        <dbReference type="ARBA" id="ARBA00001947"/>
    </source>
</evidence>
<dbReference type="Pfam" id="PF01406">
    <property type="entry name" value="tRNA-synt_1e"/>
    <property type="match status" value="1"/>
</dbReference>
<dbReference type="PANTHER" id="PTHR10890:SF3">
    <property type="entry name" value="CYSTEINE--TRNA LIGASE, CYTOPLASMIC"/>
    <property type="match status" value="1"/>
</dbReference>
<dbReference type="EMBL" id="UINC01157887">
    <property type="protein sequence ID" value="SVD55119.1"/>
    <property type="molecule type" value="Genomic_DNA"/>
</dbReference>
<feature type="domain" description="tRNA synthetases class I catalytic" evidence="8">
    <location>
        <begin position="1"/>
        <end position="217"/>
    </location>
</feature>
<dbReference type="Gene3D" id="3.40.50.620">
    <property type="entry name" value="HUPs"/>
    <property type="match status" value="1"/>
</dbReference>
<keyword evidence="7" id="KW-0067">ATP-binding</keyword>
<sequence length="279" mass="31667">DMSILGVLPPDIQPRATEHIKEMIELTKKLFATKHAYEKDGHVLFHVPSFKKYGCLSKRNRDEQISGSRVEVAPYKKDPTDFVLWKPSPNPLPGWDTPWGFGRPGWHLECSAMSEKTLGLPFDIHSGGMDLTFPHHENEIAQSCGAHKKIDNPQYFAKYWFHNGFVIVNGEKMSKSIGNIRLVHDLINNYHGEVLRLTLLSAHYRQPLNWTVDSINQNSAMLERLYRIVKELNKIEIDSELNSVPDNIMEALCDDLNTPKALAELNLLANNISAVGTNE</sequence>
<dbReference type="Gene3D" id="1.20.120.640">
    <property type="entry name" value="Anticodon-binding domain of a subclass of class I aminoacyl-tRNA synthetases"/>
    <property type="match status" value="1"/>
</dbReference>
<evidence type="ECO:0000256" key="5">
    <source>
        <dbReference type="ARBA" id="ARBA00022741"/>
    </source>
</evidence>
<dbReference type="PANTHER" id="PTHR10890">
    <property type="entry name" value="CYSTEINYL-TRNA SYNTHETASE"/>
    <property type="match status" value="1"/>
</dbReference>
<evidence type="ECO:0000259" key="8">
    <source>
        <dbReference type="Pfam" id="PF01406"/>
    </source>
</evidence>
<feature type="non-terminal residue" evidence="10">
    <location>
        <position position="1"/>
    </location>
</feature>
<proteinExistence type="predicted"/>
<dbReference type="AlphaFoldDB" id="A0A382W8T7"/>
<dbReference type="InterPro" id="IPR014729">
    <property type="entry name" value="Rossmann-like_a/b/a_fold"/>
</dbReference>
<dbReference type="SUPFAM" id="SSF47323">
    <property type="entry name" value="Anticodon-binding domain of a subclass of class I aminoacyl-tRNA synthetases"/>
    <property type="match status" value="1"/>
</dbReference>
<evidence type="ECO:0000256" key="7">
    <source>
        <dbReference type="ARBA" id="ARBA00022840"/>
    </source>
</evidence>
<dbReference type="GO" id="GO:0046872">
    <property type="term" value="F:metal ion binding"/>
    <property type="evidence" value="ECO:0007669"/>
    <property type="project" value="UniProtKB-KW"/>
</dbReference>
<comment type="cofactor">
    <cofactor evidence="1">
        <name>Zn(2+)</name>
        <dbReference type="ChEBI" id="CHEBI:29105"/>
    </cofactor>
</comment>
<organism evidence="10">
    <name type="scientific">marine metagenome</name>
    <dbReference type="NCBI Taxonomy" id="408172"/>
    <lineage>
        <taxon>unclassified sequences</taxon>
        <taxon>metagenomes</taxon>
        <taxon>ecological metagenomes</taxon>
    </lineage>
</organism>
<feature type="non-terminal residue" evidence="10">
    <location>
        <position position="279"/>
    </location>
</feature>
<gene>
    <name evidence="10" type="ORF">METZ01_LOCUS407973</name>
</gene>
<dbReference type="Pfam" id="PF09190">
    <property type="entry name" value="DALR_2"/>
    <property type="match status" value="1"/>
</dbReference>
<feature type="domain" description="Cysteinyl-tRNA synthetase class Ia DALR" evidence="9">
    <location>
        <begin position="249"/>
        <end position="273"/>
    </location>
</feature>
<keyword evidence="5" id="KW-0547">Nucleotide-binding</keyword>
<dbReference type="InterPro" id="IPR015273">
    <property type="entry name" value="Cys-tRNA-synt_Ia_DALR"/>
</dbReference>
<evidence type="ECO:0000313" key="10">
    <source>
        <dbReference type="EMBL" id="SVD55119.1"/>
    </source>
</evidence>
<evidence type="ECO:0000256" key="3">
    <source>
        <dbReference type="ARBA" id="ARBA00022598"/>
    </source>
</evidence>
<keyword evidence="4" id="KW-0479">Metal-binding</keyword>
<accession>A0A382W8T7</accession>
<dbReference type="GO" id="GO:0004817">
    <property type="term" value="F:cysteine-tRNA ligase activity"/>
    <property type="evidence" value="ECO:0007669"/>
    <property type="project" value="InterPro"/>
</dbReference>
<evidence type="ECO:0000259" key="9">
    <source>
        <dbReference type="Pfam" id="PF09190"/>
    </source>
</evidence>
<dbReference type="InterPro" id="IPR032678">
    <property type="entry name" value="tRNA-synt_1_cat_dom"/>
</dbReference>
<dbReference type="InterPro" id="IPR024909">
    <property type="entry name" value="Cys-tRNA/MSH_ligase"/>
</dbReference>
<evidence type="ECO:0000256" key="6">
    <source>
        <dbReference type="ARBA" id="ARBA00022833"/>
    </source>
</evidence>
<evidence type="ECO:0000256" key="2">
    <source>
        <dbReference type="ARBA" id="ARBA00004496"/>
    </source>
</evidence>
<dbReference type="InterPro" id="IPR009080">
    <property type="entry name" value="tRNAsynth_Ia_anticodon-bd"/>
</dbReference>